<reference evidence="3 4" key="1">
    <citation type="submission" date="2022-07" db="EMBL/GenBank/DDBJ databases">
        <title>Novel species in genus cellulomonas.</title>
        <authorList>
            <person name="Ye L."/>
        </authorList>
    </citation>
    <scope>NUCLEOTIDE SEQUENCE [LARGE SCALE GENOMIC DNA]</scope>
    <source>
        <strain evidence="4">zg-Y338</strain>
    </source>
</reference>
<sequence length="305" mass="29979">MLPALVCVAAAALCSGAATVLQAVAVRRLPVQERLEAGLLVRLASSRVYLLALVLVALGFALSFWALRTLPLFLVQAGRASSLAVAAVLAVVVLGARLSKVEVAAVATLGAGLVVLASSVAPQEAQVDADGARAAMLGGVAVVLAGAALAVRVRPQARAGVVLAVLAGAAFALLAVGARTLDSFSPADLVADPGAWAMVVAGAAGLVLGALALQRAAVVVVTAVMVGVETCLGAGLGMVLAGDRPEPGSAGAAVAAFVLVLAGALAVARFGTPDQVTAASLHDNPPDTDARHAGGSAFHPTNRPD</sequence>
<keyword evidence="2" id="KW-0472">Membrane</keyword>
<dbReference type="Proteomes" id="UP001316189">
    <property type="component" value="Chromosome"/>
</dbReference>
<feature type="transmembrane region" description="Helical" evidence="2">
    <location>
        <begin position="134"/>
        <end position="153"/>
    </location>
</feature>
<feature type="transmembrane region" description="Helical" evidence="2">
    <location>
        <begin position="252"/>
        <end position="271"/>
    </location>
</feature>
<feature type="transmembrane region" description="Helical" evidence="2">
    <location>
        <begin position="159"/>
        <end position="181"/>
    </location>
</feature>
<evidence type="ECO:0000256" key="1">
    <source>
        <dbReference type="SAM" id="MobiDB-lite"/>
    </source>
</evidence>
<feature type="transmembrane region" description="Helical" evidence="2">
    <location>
        <begin position="47"/>
        <end position="67"/>
    </location>
</feature>
<dbReference type="PANTHER" id="PTHR40761">
    <property type="entry name" value="CONSERVED INTEGRAL MEMBRANE ALANINE VALINE AND LEUCINE RICH PROTEIN-RELATED"/>
    <property type="match status" value="1"/>
</dbReference>
<keyword evidence="2" id="KW-0812">Transmembrane</keyword>
<dbReference type="RefSeq" id="WP_227569445.1">
    <property type="nucleotide sequence ID" value="NZ_CP101988.1"/>
</dbReference>
<protein>
    <recommendedName>
        <fullName evidence="5">EamA domain-containing protein</fullName>
    </recommendedName>
</protein>
<dbReference type="PANTHER" id="PTHR40761:SF1">
    <property type="entry name" value="CONSERVED INTEGRAL MEMBRANE ALANINE VALINE AND LEUCINE RICH PROTEIN-RELATED"/>
    <property type="match status" value="1"/>
</dbReference>
<evidence type="ECO:0000313" key="4">
    <source>
        <dbReference type="Proteomes" id="UP001316189"/>
    </source>
</evidence>
<keyword evidence="2" id="KW-1133">Transmembrane helix</keyword>
<name>A0ABY5KVK4_9CELL</name>
<feature type="region of interest" description="Disordered" evidence="1">
    <location>
        <begin position="279"/>
        <end position="305"/>
    </location>
</feature>
<dbReference type="EMBL" id="CP101988">
    <property type="protein sequence ID" value="UUI74495.1"/>
    <property type="molecule type" value="Genomic_DNA"/>
</dbReference>
<evidence type="ECO:0000256" key="2">
    <source>
        <dbReference type="SAM" id="Phobius"/>
    </source>
</evidence>
<proteinExistence type="predicted"/>
<organism evidence="3 4">
    <name type="scientific">Cellulomonas chengniuliangii</name>
    <dbReference type="NCBI Taxonomy" id="2968084"/>
    <lineage>
        <taxon>Bacteria</taxon>
        <taxon>Bacillati</taxon>
        <taxon>Actinomycetota</taxon>
        <taxon>Actinomycetes</taxon>
        <taxon>Micrococcales</taxon>
        <taxon>Cellulomonadaceae</taxon>
        <taxon>Cellulomonas</taxon>
    </lineage>
</organism>
<feature type="transmembrane region" description="Helical" evidence="2">
    <location>
        <begin position="79"/>
        <end position="98"/>
    </location>
</feature>
<accession>A0ABY5KVK4</accession>
<evidence type="ECO:0008006" key="5">
    <source>
        <dbReference type="Google" id="ProtNLM"/>
    </source>
</evidence>
<feature type="transmembrane region" description="Helical" evidence="2">
    <location>
        <begin position="104"/>
        <end position="122"/>
    </location>
</feature>
<keyword evidence="4" id="KW-1185">Reference proteome</keyword>
<feature type="transmembrane region" description="Helical" evidence="2">
    <location>
        <begin position="193"/>
        <end position="213"/>
    </location>
</feature>
<gene>
    <name evidence="3" type="ORF">NP064_11905</name>
</gene>
<evidence type="ECO:0000313" key="3">
    <source>
        <dbReference type="EMBL" id="UUI74495.1"/>
    </source>
</evidence>
<feature type="transmembrane region" description="Helical" evidence="2">
    <location>
        <begin position="219"/>
        <end position="240"/>
    </location>
</feature>